<organism evidence="8 9">
    <name type="scientific">Isosphaera pallida (strain ATCC 43644 / DSM 9630 / IS1B)</name>
    <dbReference type="NCBI Taxonomy" id="575540"/>
    <lineage>
        <taxon>Bacteria</taxon>
        <taxon>Pseudomonadati</taxon>
        <taxon>Planctomycetota</taxon>
        <taxon>Planctomycetia</taxon>
        <taxon>Isosphaerales</taxon>
        <taxon>Isosphaeraceae</taxon>
        <taxon>Isosphaera</taxon>
    </lineage>
</organism>
<dbReference type="InterPro" id="IPR036388">
    <property type="entry name" value="WH-like_DNA-bd_sf"/>
</dbReference>
<evidence type="ECO:0000313" key="8">
    <source>
        <dbReference type="EMBL" id="ADV62577.1"/>
    </source>
</evidence>
<dbReference type="eggNOG" id="COG1595">
    <property type="taxonomic scope" value="Bacteria"/>
</dbReference>
<dbReference type="InterPro" id="IPR013249">
    <property type="entry name" value="RNA_pol_sigma70_r4_t2"/>
</dbReference>
<evidence type="ECO:0000256" key="5">
    <source>
        <dbReference type="SAM" id="MobiDB-lite"/>
    </source>
</evidence>
<proteinExistence type="inferred from homology"/>
<dbReference type="HOGENOM" id="CLU_047691_4_4_0"/>
<evidence type="ECO:0000256" key="3">
    <source>
        <dbReference type="ARBA" id="ARBA00023082"/>
    </source>
</evidence>
<dbReference type="GO" id="GO:0016987">
    <property type="term" value="F:sigma factor activity"/>
    <property type="evidence" value="ECO:0007669"/>
    <property type="project" value="UniProtKB-KW"/>
</dbReference>
<dbReference type="NCBIfam" id="TIGR02937">
    <property type="entry name" value="sigma70-ECF"/>
    <property type="match status" value="1"/>
</dbReference>
<keyword evidence="2" id="KW-0805">Transcription regulation</keyword>
<keyword evidence="9" id="KW-1185">Reference proteome</keyword>
<dbReference type="Proteomes" id="UP000008631">
    <property type="component" value="Chromosome"/>
</dbReference>
<name>E8R358_ISOPI</name>
<feature type="region of interest" description="Disordered" evidence="5">
    <location>
        <begin position="1"/>
        <end position="34"/>
    </location>
</feature>
<keyword evidence="3" id="KW-0731">Sigma factor</keyword>
<gene>
    <name evidence="8" type="ordered locus">Isop_1997</name>
</gene>
<feature type="domain" description="RNA polymerase sigma factor 70 region 4 type 2" evidence="7">
    <location>
        <begin position="149"/>
        <end position="195"/>
    </location>
</feature>
<evidence type="ECO:0000256" key="2">
    <source>
        <dbReference type="ARBA" id="ARBA00023015"/>
    </source>
</evidence>
<dbReference type="Gene3D" id="1.10.10.10">
    <property type="entry name" value="Winged helix-like DNA-binding domain superfamily/Winged helix DNA-binding domain"/>
    <property type="match status" value="1"/>
</dbReference>
<protein>
    <submittedName>
        <fullName evidence="8">RNA polymerase, sigma-24 subunit, ECF subfamily</fullName>
    </submittedName>
</protein>
<dbReference type="InterPro" id="IPR007627">
    <property type="entry name" value="RNA_pol_sigma70_r2"/>
</dbReference>
<evidence type="ECO:0000256" key="1">
    <source>
        <dbReference type="ARBA" id="ARBA00010641"/>
    </source>
</evidence>
<dbReference type="CDD" id="cd06171">
    <property type="entry name" value="Sigma70_r4"/>
    <property type="match status" value="1"/>
</dbReference>
<dbReference type="GO" id="GO:0003677">
    <property type="term" value="F:DNA binding"/>
    <property type="evidence" value="ECO:0007669"/>
    <property type="project" value="InterPro"/>
</dbReference>
<dbReference type="SUPFAM" id="SSF88946">
    <property type="entry name" value="Sigma2 domain of RNA polymerase sigma factors"/>
    <property type="match status" value="1"/>
</dbReference>
<dbReference type="AlphaFoldDB" id="E8R358"/>
<feature type="domain" description="RNA polymerase sigma-70 region 2" evidence="6">
    <location>
        <begin position="44"/>
        <end position="109"/>
    </location>
</feature>
<dbReference type="InterPro" id="IPR014284">
    <property type="entry name" value="RNA_pol_sigma-70_dom"/>
</dbReference>
<evidence type="ECO:0000256" key="4">
    <source>
        <dbReference type="ARBA" id="ARBA00023163"/>
    </source>
</evidence>
<dbReference type="InterPro" id="IPR039425">
    <property type="entry name" value="RNA_pol_sigma-70-like"/>
</dbReference>
<dbReference type="InterPro" id="IPR013325">
    <property type="entry name" value="RNA_pol_sigma_r2"/>
</dbReference>
<reference key="1">
    <citation type="submission" date="2010-11" db="EMBL/GenBank/DDBJ databases">
        <title>The complete sequence of chromosome of Isophaera pallida ATCC 43644.</title>
        <authorList>
            <consortium name="US DOE Joint Genome Institute (JGI-PGF)"/>
            <person name="Lucas S."/>
            <person name="Copeland A."/>
            <person name="Lapidus A."/>
            <person name="Bruce D."/>
            <person name="Goodwin L."/>
            <person name="Pitluck S."/>
            <person name="Kyrpides N."/>
            <person name="Mavromatis K."/>
            <person name="Pagani I."/>
            <person name="Ivanova N."/>
            <person name="Saunders E."/>
            <person name="Brettin T."/>
            <person name="Detter J.C."/>
            <person name="Han C."/>
            <person name="Tapia R."/>
            <person name="Land M."/>
            <person name="Hauser L."/>
            <person name="Markowitz V."/>
            <person name="Cheng J.-F."/>
            <person name="Hugenholtz P."/>
            <person name="Woyke T."/>
            <person name="Wu D."/>
            <person name="Eisen J.A."/>
        </authorList>
    </citation>
    <scope>NUCLEOTIDE SEQUENCE</scope>
    <source>
        <strain>ATCC 43644</strain>
    </source>
</reference>
<dbReference type="Gene3D" id="1.10.1740.10">
    <property type="match status" value="1"/>
</dbReference>
<sequence length="204" mass="22953">MSRIGEQTRGATQASVDSPRDSTERTAVPPSPPIDHAAWVRAAVARYERPLIVYAHRLTHDLDRARDVVQETFLKLCLQDRSQIDSHLAEWLFTVCRNQALDVVRKEGRMNTNTLDNTPNPIAAPADPLANPAELLERRDQAQRALDHLETLPPAQREVIRLKFQHGFSYKEISRITGYSISYVGVLVHLGMKTLRARMAVPSG</sequence>
<comment type="similarity">
    <text evidence="1">Belongs to the sigma-70 factor family. ECF subfamily.</text>
</comment>
<evidence type="ECO:0000259" key="7">
    <source>
        <dbReference type="Pfam" id="PF08281"/>
    </source>
</evidence>
<dbReference type="InterPro" id="IPR013324">
    <property type="entry name" value="RNA_pol_sigma_r3/r4-like"/>
</dbReference>
<evidence type="ECO:0000259" key="6">
    <source>
        <dbReference type="Pfam" id="PF04542"/>
    </source>
</evidence>
<dbReference type="PANTHER" id="PTHR43133:SF51">
    <property type="entry name" value="RNA POLYMERASE SIGMA FACTOR"/>
    <property type="match status" value="1"/>
</dbReference>
<dbReference type="OrthoDB" id="283659at2"/>
<dbReference type="Pfam" id="PF08281">
    <property type="entry name" value="Sigma70_r4_2"/>
    <property type="match status" value="1"/>
</dbReference>
<dbReference type="InParanoid" id="E8R358"/>
<dbReference type="PANTHER" id="PTHR43133">
    <property type="entry name" value="RNA POLYMERASE ECF-TYPE SIGMA FACTO"/>
    <property type="match status" value="1"/>
</dbReference>
<dbReference type="STRING" id="575540.Isop_1997"/>
<dbReference type="KEGG" id="ipa:Isop_1997"/>
<dbReference type="SUPFAM" id="SSF88659">
    <property type="entry name" value="Sigma3 and sigma4 domains of RNA polymerase sigma factors"/>
    <property type="match status" value="1"/>
</dbReference>
<dbReference type="RefSeq" id="WP_013564865.1">
    <property type="nucleotide sequence ID" value="NC_014962.1"/>
</dbReference>
<dbReference type="Pfam" id="PF04542">
    <property type="entry name" value="Sigma70_r2"/>
    <property type="match status" value="1"/>
</dbReference>
<dbReference type="GO" id="GO:0006352">
    <property type="term" value="P:DNA-templated transcription initiation"/>
    <property type="evidence" value="ECO:0007669"/>
    <property type="project" value="InterPro"/>
</dbReference>
<reference evidence="8 9" key="2">
    <citation type="journal article" date="2011" name="Stand. Genomic Sci.">
        <title>Complete genome sequence of Isosphaera pallida type strain (IS1B).</title>
        <authorList>
            <consortium name="US DOE Joint Genome Institute (JGI-PGF)"/>
            <person name="Goker M."/>
            <person name="Cleland D."/>
            <person name="Saunders E."/>
            <person name="Lapidus A."/>
            <person name="Nolan M."/>
            <person name="Lucas S."/>
            <person name="Hammon N."/>
            <person name="Deshpande S."/>
            <person name="Cheng J.F."/>
            <person name="Tapia R."/>
            <person name="Han C."/>
            <person name="Goodwin L."/>
            <person name="Pitluck S."/>
            <person name="Liolios K."/>
            <person name="Pagani I."/>
            <person name="Ivanova N."/>
            <person name="Mavromatis K."/>
            <person name="Pati A."/>
            <person name="Chen A."/>
            <person name="Palaniappan K."/>
            <person name="Land M."/>
            <person name="Hauser L."/>
            <person name="Chang Y.J."/>
            <person name="Jeffries C.D."/>
            <person name="Detter J.C."/>
            <person name="Beck B."/>
            <person name="Woyke T."/>
            <person name="Bristow J."/>
            <person name="Eisen J.A."/>
            <person name="Markowitz V."/>
            <person name="Hugenholtz P."/>
            <person name="Kyrpides N.C."/>
            <person name="Klenk H.P."/>
        </authorList>
    </citation>
    <scope>NUCLEOTIDE SEQUENCE [LARGE SCALE GENOMIC DNA]</scope>
    <source>
        <strain evidence="9">ATCC 43644 / DSM 9630 / IS1B</strain>
    </source>
</reference>
<keyword evidence="4" id="KW-0804">Transcription</keyword>
<evidence type="ECO:0000313" key="9">
    <source>
        <dbReference type="Proteomes" id="UP000008631"/>
    </source>
</evidence>
<dbReference type="EMBL" id="CP002353">
    <property type="protein sequence ID" value="ADV62577.1"/>
    <property type="molecule type" value="Genomic_DNA"/>
</dbReference>
<accession>E8R358</accession>